<reference evidence="2 3" key="1">
    <citation type="submission" date="2023-11" db="EMBL/GenBank/DDBJ databases">
        <title>MicrobeMod: A computational toolkit for identifying prokaryotic methylation and restriction-modification with nanopore sequencing.</title>
        <authorList>
            <person name="Crits-Christoph A."/>
            <person name="Kang S.C."/>
            <person name="Lee H."/>
            <person name="Ostrov N."/>
        </authorList>
    </citation>
    <scope>NUCLEOTIDE SEQUENCE [LARGE SCALE GENOMIC DNA]</scope>
    <source>
        <strain evidence="2 3">ATCC BAA-805</strain>
    </source>
</reference>
<keyword evidence="3" id="KW-1185">Reference proteome</keyword>
<feature type="region of interest" description="Disordered" evidence="1">
    <location>
        <begin position="316"/>
        <end position="346"/>
    </location>
</feature>
<proteinExistence type="predicted"/>
<name>A0ABZ0YTJ5_9GAMM</name>
<evidence type="ECO:0000313" key="2">
    <source>
        <dbReference type="EMBL" id="WQH14612.1"/>
    </source>
</evidence>
<dbReference type="Proteomes" id="UP001324794">
    <property type="component" value="Chromosome"/>
</dbReference>
<dbReference type="EMBL" id="CP140255">
    <property type="protein sequence ID" value="WQH14612.1"/>
    <property type="molecule type" value="Genomic_DNA"/>
</dbReference>
<organism evidence="2 3">
    <name type="scientific">Vreelandella neptunia</name>
    <dbReference type="NCBI Taxonomy" id="115551"/>
    <lineage>
        <taxon>Bacteria</taxon>
        <taxon>Pseudomonadati</taxon>
        <taxon>Pseudomonadota</taxon>
        <taxon>Gammaproteobacteria</taxon>
        <taxon>Oceanospirillales</taxon>
        <taxon>Halomonadaceae</taxon>
        <taxon>Vreelandella</taxon>
    </lineage>
</organism>
<sequence>MSLLKRLTSGGLADTQEKLARAELERLAQTKGRNTANVGSETRHRGASRMIRSMMSWLPGMGSPRQDTPTSEREALISRSRDAYRNHMLGRAAINRAATNIVGMGLTVRPNVDRDALGISDEQASALNDQLARNFRLWAEDPNECDAEASQDFYMLQRLALISALLSGDVLVMTPSDQRLGGIFSTKLQLVESERVGNSLAGVLNPQEIDGVRVDSLGRPTHFNVSRGYPSDYTTPKGYDWIPVFGERTGRRRVLHLMNEKARPGQVRGVPFLAPILEALQKLERFSQAELTAAVISAMFTVAIKHTRDENEIPVQGASTWDEYSDDPNKPDRPVVRSDNDTREDGEALTLGEGAVWDLEEGAEPVPISPNRPNAQFDPFFVAVVKEIGAALEMPAEVLLMHFSTSYTAARAAFNQLWKFIKQRRHHMTVQFCQPTYELVIDEMVARGMVDLPGYSDPAKRRAYTRSLWIGEPLGSLNEQVDARAATERIANGTSNEHIETMALHGEDWEDVHQDRAREILRKRADGVPLYVGGKVHEAQDSADKRATSTETD</sequence>
<gene>
    <name evidence="2" type="ORF">SR894_08750</name>
</gene>
<protein>
    <submittedName>
        <fullName evidence="2">Phage portal protein</fullName>
    </submittedName>
</protein>
<accession>A0ABZ0YTJ5</accession>
<dbReference type="NCBIfam" id="TIGR01539">
    <property type="entry name" value="portal_lambda"/>
    <property type="match status" value="1"/>
</dbReference>
<dbReference type="RefSeq" id="WP_223288807.1">
    <property type="nucleotide sequence ID" value="NZ_CP140255.1"/>
</dbReference>
<evidence type="ECO:0000313" key="3">
    <source>
        <dbReference type="Proteomes" id="UP001324794"/>
    </source>
</evidence>
<evidence type="ECO:0000256" key="1">
    <source>
        <dbReference type="SAM" id="MobiDB-lite"/>
    </source>
</evidence>
<feature type="compositionally biased region" description="Basic and acidic residues" evidence="1">
    <location>
        <begin position="327"/>
        <end position="346"/>
    </location>
</feature>
<dbReference type="Pfam" id="PF05136">
    <property type="entry name" value="Phage_portal_2"/>
    <property type="match status" value="1"/>
</dbReference>
<dbReference type="InterPro" id="IPR006429">
    <property type="entry name" value="Phage_lambda_portal"/>
</dbReference>